<dbReference type="Pfam" id="PF22668">
    <property type="entry name" value="DUF7009"/>
    <property type="match status" value="1"/>
</dbReference>
<keyword evidence="2" id="KW-1185">Reference proteome</keyword>
<evidence type="ECO:0000313" key="1">
    <source>
        <dbReference type="EMBL" id="MFD2581438.1"/>
    </source>
</evidence>
<evidence type="ECO:0000313" key="2">
    <source>
        <dbReference type="Proteomes" id="UP001597461"/>
    </source>
</evidence>
<proteinExistence type="predicted"/>
<gene>
    <name evidence="1" type="ORF">ACFSR6_02980</name>
</gene>
<dbReference type="RefSeq" id="WP_379074711.1">
    <property type="nucleotide sequence ID" value="NZ_JBHULL010000003.1"/>
</dbReference>
<name>A0ABW5MGU4_9SPHI</name>
<comment type="caution">
    <text evidence="1">The sequence shown here is derived from an EMBL/GenBank/DDBJ whole genome shotgun (WGS) entry which is preliminary data.</text>
</comment>
<reference evidence="2" key="1">
    <citation type="journal article" date="2019" name="Int. J. Syst. Evol. Microbiol.">
        <title>The Global Catalogue of Microorganisms (GCM) 10K type strain sequencing project: providing services to taxonomists for standard genome sequencing and annotation.</title>
        <authorList>
            <consortium name="The Broad Institute Genomics Platform"/>
            <consortium name="The Broad Institute Genome Sequencing Center for Infectious Disease"/>
            <person name="Wu L."/>
            <person name="Ma J."/>
        </authorList>
    </citation>
    <scope>NUCLEOTIDE SEQUENCE [LARGE SCALE GENOMIC DNA]</scope>
    <source>
        <strain evidence="2">KCTC 42866</strain>
    </source>
</reference>
<sequence>MKIRIKGNSLRYRLTKSDVEKLGTAGFLSESSHFISKTLEYTITTTTNTSLSADFIDNRIVLNMPEKMVQELVNTDKVGFSDLSGPVSLLIEKDFTCLDNVEEDQSDNYPNPHLNN</sequence>
<protein>
    <submittedName>
        <fullName evidence="1">DUF7009 family protein</fullName>
    </submittedName>
</protein>
<accession>A0ABW5MGU4</accession>
<dbReference type="Proteomes" id="UP001597461">
    <property type="component" value="Unassembled WGS sequence"/>
</dbReference>
<dbReference type="EMBL" id="JBHULL010000003">
    <property type="protein sequence ID" value="MFD2581438.1"/>
    <property type="molecule type" value="Genomic_DNA"/>
</dbReference>
<organism evidence="1 2">
    <name type="scientific">Pedobacter vanadiisoli</name>
    <dbReference type="NCBI Taxonomy" id="1761975"/>
    <lineage>
        <taxon>Bacteria</taxon>
        <taxon>Pseudomonadati</taxon>
        <taxon>Bacteroidota</taxon>
        <taxon>Sphingobacteriia</taxon>
        <taxon>Sphingobacteriales</taxon>
        <taxon>Sphingobacteriaceae</taxon>
        <taxon>Pedobacter</taxon>
    </lineage>
</organism>
<dbReference type="InterPro" id="IPR053825">
    <property type="entry name" value="DUF7009"/>
</dbReference>